<organism evidence="5 6">
    <name type="scientific">Halocynthiibacter styelae</name>
    <dbReference type="NCBI Taxonomy" id="2761955"/>
    <lineage>
        <taxon>Bacteria</taxon>
        <taxon>Pseudomonadati</taxon>
        <taxon>Pseudomonadota</taxon>
        <taxon>Alphaproteobacteria</taxon>
        <taxon>Rhodobacterales</taxon>
        <taxon>Paracoccaceae</taxon>
        <taxon>Halocynthiibacter</taxon>
    </lineage>
</organism>
<dbReference type="Pfam" id="PF09375">
    <property type="entry name" value="Peptidase_M75"/>
    <property type="match status" value="1"/>
</dbReference>
<gene>
    <name evidence="5" type="ORF">H1D41_11440</name>
</gene>
<dbReference type="Proteomes" id="UP000640583">
    <property type="component" value="Unassembled WGS sequence"/>
</dbReference>
<proteinExistence type="predicted"/>
<evidence type="ECO:0000256" key="1">
    <source>
        <dbReference type="ARBA" id="ARBA00004196"/>
    </source>
</evidence>
<sequence>MRRILKPAVFALMGLLPAGAQADMKTIIENTVQDQILPGYQALHNHAQSLSLATASHCAASDPDLRDAWGGMMDAWTRVSHLRFGPSEVDGRAFAIAFWPDPRGKTAKALNQILTDLDPSVGTPEEFAEVSVAARGLYALEFLLYDPAYAEQATPEYRCALIRAIANGLVETSAVILGDWESEYADQMLNPVEESAWRNEEEVFRELFKALSTGLQFTAETRIGRPLGSFDRPRPRRAELHRSDRSRHQVIVALEELSELAALLSADHPAIAALFAAEFEVALGHAANPDDPVFASVDEISGRLKVEILQQSVERLREILVMELGPAMGVGIGFNALDGD</sequence>
<evidence type="ECO:0000256" key="3">
    <source>
        <dbReference type="SAM" id="SignalP"/>
    </source>
</evidence>
<dbReference type="InterPro" id="IPR038352">
    <property type="entry name" value="Imelysin_sf"/>
</dbReference>
<dbReference type="EMBL" id="JADCKQ010000008">
    <property type="protein sequence ID" value="MBI1494251.1"/>
    <property type="molecule type" value="Genomic_DNA"/>
</dbReference>
<evidence type="ECO:0000256" key="2">
    <source>
        <dbReference type="ARBA" id="ARBA00022729"/>
    </source>
</evidence>
<dbReference type="Gene3D" id="1.20.1420.20">
    <property type="entry name" value="M75 peptidase, HXXE motif"/>
    <property type="match status" value="1"/>
</dbReference>
<dbReference type="InterPro" id="IPR034984">
    <property type="entry name" value="Imelysin-like_IPPA"/>
</dbReference>
<evidence type="ECO:0000313" key="5">
    <source>
        <dbReference type="EMBL" id="MBI1494251.1"/>
    </source>
</evidence>
<dbReference type="InterPro" id="IPR018976">
    <property type="entry name" value="Imelysin-like"/>
</dbReference>
<reference evidence="5" key="1">
    <citation type="submission" date="2020-10" db="EMBL/GenBank/DDBJ databases">
        <title>Paenihalocynthiibacter styelae gen. nov., sp. nov., isolated from stalked sea squirt Styela clava.</title>
        <authorList>
            <person name="Kim Y.-O."/>
            <person name="Yoon J.-H."/>
        </authorList>
    </citation>
    <scope>NUCLEOTIDE SEQUENCE</scope>
    <source>
        <strain evidence="5">MYP1-1</strain>
    </source>
</reference>
<comment type="caution">
    <text evidence="5">The sequence shown here is derived from an EMBL/GenBank/DDBJ whole genome shotgun (WGS) entry which is preliminary data.</text>
</comment>
<evidence type="ECO:0000313" key="6">
    <source>
        <dbReference type="Proteomes" id="UP000640583"/>
    </source>
</evidence>
<dbReference type="CDD" id="cd14659">
    <property type="entry name" value="Imelysin-like_IPPA"/>
    <property type="match status" value="1"/>
</dbReference>
<feature type="signal peptide" evidence="3">
    <location>
        <begin position="1"/>
        <end position="22"/>
    </location>
</feature>
<keyword evidence="6" id="KW-1185">Reference proteome</keyword>
<comment type="subcellular location">
    <subcellularLocation>
        <location evidence="1">Cell envelope</location>
    </subcellularLocation>
</comment>
<dbReference type="RefSeq" id="WP_228849031.1">
    <property type="nucleotide sequence ID" value="NZ_JADCKQ010000008.1"/>
</dbReference>
<accession>A0A8J7INT1</accession>
<feature type="chain" id="PRO_5035215442" evidence="3">
    <location>
        <begin position="23"/>
        <end position="340"/>
    </location>
</feature>
<dbReference type="GO" id="GO:0030313">
    <property type="term" value="C:cell envelope"/>
    <property type="evidence" value="ECO:0007669"/>
    <property type="project" value="UniProtKB-SubCell"/>
</dbReference>
<evidence type="ECO:0000259" key="4">
    <source>
        <dbReference type="Pfam" id="PF09375"/>
    </source>
</evidence>
<feature type="domain" description="Imelysin-like" evidence="4">
    <location>
        <begin position="36"/>
        <end position="317"/>
    </location>
</feature>
<protein>
    <submittedName>
        <fullName evidence="5">Imelysin family protein</fullName>
    </submittedName>
</protein>
<dbReference type="AlphaFoldDB" id="A0A8J7INT1"/>
<keyword evidence="2 3" id="KW-0732">Signal</keyword>
<name>A0A8J7INT1_9RHOB</name>